<dbReference type="Proteomes" id="UP000680067">
    <property type="component" value="Unassembled WGS sequence"/>
</dbReference>
<dbReference type="EMBL" id="JAGSPN010000668">
    <property type="protein sequence ID" value="MBR7784833.1"/>
    <property type="molecule type" value="Genomic_DNA"/>
</dbReference>
<dbReference type="InterPro" id="IPR036291">
    <property type="entry name" value="NAD(P)-bd_dom_sf"/>
</dbReference>
<dbReference type="InterPro" id="IPR016040">
    <property type="entry name" value="NAD(P)-bd_dom"/>
</dbReference>
<accession>A0A941DQ04</accession>
<keyword evidence="2" id="KW-0456">Lyase</keyword>
<dbReference type="AlphaFoldDB" id="A0A941DQ04"/>
<feature type="non-terminal residue" evidence="2">
    <location>
        <position position="63"/>
    </location>
</feature>
<protein>
    <submittedName>
        <fullName evidence="2">GDP-mannose 4,6-dehydratase</fullName>
        <ecNumber evidence="2">4.2.1.47</ecNumber>
    </submittedName>
</protein>
<dbReference type="Pfam" id="PF16363">
    <property type="entry name" value="GDP_Man_Dehyd"/>
    <property type="match status" value="1"/>
</dbReference>
<dbReference type="Gene3D" id="3.40.50.720">
    <property type="entry name" value="NAD(P)-binding Rossmann-like Domain"/>
    <property type="match status" value="1"/>
</dbReference>
<sequence length="63" mass="6941">MIFVTGGAGFIGSNFVLNWLATHDEAVLNFDKLTYAGNLNNLVTVRDNPKHIFVQGDICDTEL</sequence>
<dbReference type="PANTHER" id="PTHR43000">
    <property type="entry name" value="DTDP-D-GLUCOSE 4,6-DEHYDRATASE-RELATED"/>
    <property type="match status" value="1"/>
</dbReference>
<evidence type="ECO:0000313" key="3">
    <source>
        <dbReference type="Proteomes" id="UP000680067"/>
    </source>
</evidence>
<proteinExistence type="predicted"/>
<dbReference type="SUPFAM" id="SSF51735">
    <property type="entry name" value="NAD(P)-binding Rossmann-fold domains"/>
    <property type="match status" value="1"/>
</dbReference>
<evidence type="ECO:0000259" key="1">
    <source>
        <dbReference type="Pfam" id="PF16363"/>
    </source>
</evidence>
<feature type="domain" description="NAD(P)-binding" evidence="1">
    <location>
        <begin position="3"/>
        <end position="62"/>
    </location>
</feature>
<dbReference type="RefSeq" id="WP_212689887.1">
    <property type="nucleotide sequence ID" value="NZ_JAGSPN010000668.1"/>
</dbReference>
<dbReference type="EC" id="4.2.1.47" evidence="2"/>
<gene>
    <name evidence="2" type="ORF">KDM89_22125</name>
</gene>
<name>A0A941DQ04_9BURK</name>
<reference evidence="2" key="1">
    <citation type="submission" date="2021-04" db="EMBL/GenBank/DDBJ databases">
        <title>novel species isolated from subtropical streams in China.</title>
        <authorList>
            <person name="Lu H."/>
        </authorList>
    </citation>
    <scope>NUCLEOTIDE SEQUENCE</scope>
    <source>
        <strain evidence="2">LFS511W</strain>
    </source>
</reference>
<evidence type="ECO:0000313" key="2">
    <source>
        <dbReference type="EMBL" id="MBR7784833.1"/>
    </source>
</evidence>
<keyword evidence="3" id="KW-1185">Reference proteome</keyword>
<dbReference type="GO" id="GO:0008446">
    <property type="term" value="F:GDP-mannose 4,6-dehydratase activity"/>
    <property type="evidence" value="ECO:0007669"/>
    <property type="project" value="UniProtKB-EC"/>
</dbReference>
<organism evidence="2 3">
    <name type="scientific">Undibacterium luofuense</name>
    <dbReference type="NCBI Taxonomy" id="2828733"/>
    <lineage>
        <taxon>Bacteria</taxon>
        <taxon>Pseudomonadati</taxon>
        <taxon>Pseudomonadota</taxon>
        <taxon>Betaproteobacteria</taxon>
        <taxon>Burkholderiales</taxon>
        <taxon>Oxalobacteraceae</taxon>
        <taxon>Undibacterium</taxon>
    </lineage>
</organism>
<comment type="caution">
    <text evidence="2">The sequence shown here is derived from an EMBL/GenBank/DDBJ whole genome shotgun (WGS) entry which is preliminary data.</text>
</comment>